<reference evidence="1 2" key="1">
    <citation type="submission" date="2023-05" db="EMBL/GenBank/DDBJ databases">
        <title>Glutamicibacter sp. B1, complete genome.</title>
        <authorList>
            <person name="Long Y.H."/>
            <person name="Fang T."/>
            <person name="Li X.Y."/>
        </authorList>
    </citation>
    <scope>NUCLEOTIDE SEQUENCE [LARGE SCALE GENOMIC DNA]</scope>
    <source>
        <strain evidence="1 2">B1</strain>
    </source>
</reference>
<dbReference type="EMBL" id="CP125942">
    <property type="protein sequence ID" value="XAO47039.1"/>
    <property type="molecule type" value="Genomic_DNA"/>
</dbReference>
<dbReference type="Proteomes" id="UP001486888">
    <property type="component" value="Chromosome"/>
</dbReference>
<evidence type="ECO:0000313" key="2">
    <source>
        <dbReference type="Proteomes" id="UP001486888"/>
    </source>
</evidence>
<dbReference type="KEGG" id="gey:QMQ05_05815"/>
<keyword evidence="2" id="KW-1185">Reference proteome</keyword>
<gene>
    <name evidence="1" type="ORF">QMQ05_05815</name>
</gene>
<dbReference type="AlphaFoldDB" id="A0AAU6WHR8"/>
<dbReference type="RefSeq" id="WP_345473762.1">
    <property type="nucleotide sequence ID" value="NZ_CP125942.1"/>
</dbReference>
<evidence type="ECO:0000313" key="1">
    <source>
        <dbReference type="EMBL" id="XAO47039.1"/>
    </source>
</evidence>
<protein>
    <submittedName>
        <fullName evidence="1">Uncharacterized protein</fullName>
    </submittedName>
</protein>
<accession>A0AAU6WHR8</accession>
<organism evidence="1 2">
    <name type="scientific">Glutamicibacter ectropisis</name>
    <dbReference type="NCBI Taxonomy" id="3046593"/>
    <lineage>
        <taxon>Bacteria</taxon>
        <taxon>Bacillati</taxon>
        <taxon>Actinomycetota</taxon>
        <taxon>Actinomycetes</taxon>
        <taxon>Micrococcales</taxon>
        <taxon>Micrococcaceae</taxon>
        <taxon>Glutamicibacter</taxon>
    </lineage>
</organism>
<sequence>MAVVTGNLKDIGGAAMGNRNGVVKFTLNAGNITASGGGLRPNNTQTVTPSSDGTFSTNLEPTVSMLADAWYMVRIEWLDNVGNLITYLEFQIRVPTSGGVLSDLIELGSGGANPMIWWVGLTAPPSRRYIWLHMNPADNTDPAGTGDVRQWR</sequence>
<name>A0AAU6WHR8_9MICC</name>
<proteinExistence type="predicted"/>